<dbReference type="InterPro" id="IPR027417">
    <property type="entry name" value="P-loop_NTPase"/>
</dbReference>
<keyword evidence="2" id="KW-0067">ATP-binding</keyword>
<organism evidence="4 5">
    <name type="scientific">Sporolactobacillus inulinus CASD</name>
    <dbReference type="NCBI Taxonomy" id="1069536"/>
    <lineage>
        <taxon>Bacteria</taxon>
        <taxon>Bacillati</taxon>
        <taxon>Bacillota</taxon>
        <taxon>Bacilli</taxon>
        <taxon>Bacillales</taxon>
        <taxon>Sporolactobacillaceae</taxon>
        <taxon>Sporolactobacillus</taxon>
    </lineage>
</organism>
<protein>
    <recommendedName>
        <fullName evidence="3">ABC transporter domain-containing protein</fullName>
    </recommendedName>
</protein>
<dbReference type="CDD" id="cd03221">
    <property type="entry name" value="ABCF_EF-3"/>
    <property type="match status" value="2"/>
</dbReference>
<dbReference type="Proteomes" id="UP000035553">
    <property type="component" value="Unassembled WGS sequence"/>
</dbReference>
<keyword evidence="5" id="KW-1185">Reference proteome</keyword>
<dbReference type="GO" id="GO:0005524">
    <property type="term" value="F:ATP binding"/>
    <property type="evidence" value="ECO:0007669"/>
    <property type="project" value="UniProtKB-KW"/>
</dbReference>
<dbReference type="PANTHER" id="PTHR42855">
    <property type="entry name" value="ABC TRANSPORTER ATP-BINDING SUBUNIT"/>
    <property type="match status" value="1"/>
</dbReference>
<dbReference type="InterPro" id="IPR032781">
    <property type="entry name" value="ABC_tran_Xtn"/>
</dbReference>
<dbReference type="InterPro" id="IPR003439">
    <property type="entry name" value="ABC_transporter-like_ATP-bd"/>
</dbReference>
<name>A0A0U1QT08_9BACL</name>
<dbReference type="InterPro" id="IPR017871">
    <property type="entry name" value="ABC_transporter-like_CS"/>
</dbReference>
<dbReference type="OrthoDB" id="9760950at2"/>
<dbReference type="InterPro" id="IPR003593">
    <property type="entry name" value="AAA+_ATPase"/>
</dbReference>
<dbReference type="Gene3D" id="3.40.50.300">
    <property type="entry name" value="P-loop containing nucleotide triphosphate hydrolases"/>
    <property type="match status" value="2"/>
</dbReference>
<sequence>MMICHADHIHKNIAGNEILRDVCFSVNDREKVALVGANGSGKTTLLNLIAGRDVADRGAVAIKNGATVGYLQQLPNGDGQSVRQFLMKAFADCLSIEKKVKELEQMLARCLPNQLKRMLDRYARLQDEFQKSGGYEMEYKMDQIAGGLGIQELLDHPFDSLSGGERTKVGLALQLLSEPDFLLLDEPTNHLDIISLEWLESFIRQYKGTILLVSHDRFFLDRTVSKVLELDAGVAVCYTGNYSSYVKEKQKRLMLAFAAYTDQQKKIKKMKETIKRLKEWANQAKPPNAGMHRRAKSMEKALDRMERLKRPKMGQDQMALDFAANTRTGDRVLSCRNLSIAYHGVQLLDHVSLAIRYHERVAICGPNGSGKTTLIHCMLGKRKADEGEVRHGTNLNIGFLSQHVFESKDERDRRVIDVFREHARLTEGEARHELAKFMFYGSDVFRKIGTLSGGERVRIRLADLMMKKINVLVLDEPTNHLDIDSREVLEEAVNQFSGTVLAVSHDRYFLTNCFNEIYWLQNGHLNKERHFSQFDH</sequence>
<proteinExistence type="predicted"/>
<dbReference type="AlphaFoldDB" id="A0A0U1QT08"/>
<gene>
    <name evidence="4" type="ORF">SINU_00215</name>
</gene>
<dbReference type="PANTHER" id="PTHR42855:SF2">
    <property type="entry name" value="DRUG RESISTANCE ABC TRANSPORTER,ATP-BINDING PROTEIN"/>
    <property type="match status" value="1"/>
</dbReference>
<dbReference type="Pfam" id="PF12848">
    <property type="entry name" value="ABC_tran_Xtn"/>
    <property type="match status" value="1"/>
</dbReference>
<dbReference type="STRING" id="1069536.SINU_00215"/>
<evidence type="ECO:0000313" key="4">
    <source>
        <dbReference type="EMBL" id="KLI03940.1"/>
    </source>
</evidence>
<reference evidence="4 5" key="1">
    <citation type="journal article" date="2011" name="J. Bacteriol.">
        <title>Draft genome sequence of Sporolactobacillus inulinus strain CASD, an efficient D-lactic acid-producing bacterium with high-concentration lactate tolerance capability.</title>
        <authorList>
            <person name="Yu B."/>
            <person name="Su F."/>
            <person name="Wang L."/>
            <person name="Xu K."/>
            <person name="Zhao B."/>
            <person name="Xu P."/>
        </authorList>
    </citation>
    <scope>NUCLEOTIDE SEQUENCE [LARGE SCALE GENOMIC DNA]</scope>
    <source>
        <strain evidence="4 5">CASD</strain>
    </source>
</reference>
<dbReference type="Pfam" id="PF00005">
    <property type="entry name" value="ABC_tran"/>
    <property type="match status" value="2"/>
</dbReference>
<dbReference type="SUPFAM" id="SSF52540">
    <property type="entry name" value="P-loop containing nucleoside triphosphate hydrolases"/>
    <property type="match status" value="2"/>
</dbReference>
<comment type="caution">
    <text evidence="4">The sequence shown here is derived from an EMBL/GenBank/DDBJ whole genome shotgun (WGS) entry which is preliminary data.</text>
</comment>
<accession>A0A0U1QT08</accession>
<dbReference type="PROSITE" id="PS50893">
    <property type="entry name" value="ABC_TRANSPORTER_2"/>
    <property type="match status" value="2"/>
</dbReference>
<dbReference type="PROSITE" id="PS00211">
    <property type="entry name" value="ABC_TRANSPORTER_1"/>
    <property type="match status" value="2"/>
</dbReference>
<evidence type="ECO:0000256" key="1">
    <source>
        <dbReference type="ARBA" id="ARBA00022741"/>
    </source>
</evidence>
<dbReference type="InterPro" id="IPR051309">
    <property type="entry name" value="ABCF_ATPase"/>
</dbReference>
<dbReference type="RefSeq" id="WP_047034729.1">
    <property type="nucleotide sequence ID" value="NZ_AFVQ02000004.1"/>
</dbReference>
<evidence type="ECO:0000256" key="2">
    <source>
        <dbReference type="ARBA" id="ARBA00022840"/>
    </source>
</evidence>
<evidence type="ECO:0000313" key="5">
    <source>
        <dbReference type="Proteomes" id="UP000035553"/>
    </source>
</evidence>
<evidence type="ECO:0000259" key="3">
    <source>
        <dbReference type="PROSITE" id="PS50893"/>
    </source>
</evidence>
<feature type="domain" description="ABC transporter" evidence="3">
    <location>
        <begin position="4"/>
        <end position="257"/>
    </location>
</feature>
<dbReference type="NCBIfam" id="NF000355">
    <property type="entry name" value="ribo_prot_ABC_F"/>
    <property type="match status" value="1"/>
</dbReference>
<dbReference type="GO" id="GO:0016887">
    <property type="term" value="F:ATP hydrolysis activity"/>
    <property type="evidence" value="ECO:0007669"/>
    <property type="project" value="InterPro"/>
</dbReference>
<keyword evidence="1" id="KW-0547">Nucleotide-binding</keyword>
<dbReference type="FunFam" id="3.40.50.300:FF:000011">
    <property type="entry name" value="Putative ABC transporter ATP-binding component"/>
    <property type="match status" value="1"/>
</dbReference>
<dbReference type="EMBL" id="AFVQ02000004">
    <property type="protein sequence ID" value="KLI03940.1"/>
    <property type="molecule type" value="Genomic_DNA"/>
</dbReference>
<feature type="domain" description="ABC transporter" evidence="3">
    <location>
        <begin position="333"/>
        <end position="536"/>
    </location>
</feature>
<dbReference type="SMART" id="SM00382">
    <property type="entry name" value="AAA"/>
    <property type="match status" value="2"/>
</dbReference>